<dbReference type="PROSITE" id="PS00380">
    <property type="entry name" value="RHODANESE_1"/>
    <property type="match status" value="1"/>
</dbReference>
<keyword evidence="3" id="KW-0808">Transferase</keyword>
<evidence type="ECO:0000313" key="3">
    <source>
        <dbReference type="EMBL" id="AJZ75936.1"/>
    </source>
</evidence>
<dbReference type="PANTHER" id="PTHR43855">
    <property type="entry name" value="THIOSULFATE SULFURTRANSFERASE"/>
    <property type="match status" value="1"/>
</dbReference>
<dbReference type="Pfam" id="PF00581">
    <property type="entry name" value="Rhodanese"/>
    <property type="match status" value="2"/>
</dbReference>
<dbReference type="InterPro" id="IPR001307">
    <property type="entry name" value="Thiosulphate_STrfase_CS"/>
</dbReference>
<dbReference type="Gene3D" id="3.40.250.10">
    <property type="entry name" value="Rhodanese-like domain"/>
    <property type="match status" value="2"/>
</dbReference>
<dbReference type="InterPro" id="IPR036873">
    <property type="entry name" value="Rhodanese-like_dom_sf"/>
</dbReference>
<dbReference type="Proteomes" id="UP000266745">
    <property type="component" value="Chromosome"/>
</dbReference>
<dbReference type="GeneID" id="24875885"/>
<proteinExistence type="predicted"/>
<sequence>MLISVADLAKEIKNQNLIILDARSFKEYSQGHIPGAINLDLFAYHWFDTTPQGIITFNEQTKKILSFVGVTLQNKVVFYDDVSGMLAARGVWMLMYFSHQNVWMLDGGIKKWQSDGHLLETKTNGFEPKNFDGKPNPQIIADYDYVKQNLGKSILIDARSKEEFIGDVIRGARRGHIPGAINVDYTLNISEDGTIKDDAQLSKLYQIPKNSQIITYCQGAYRAANSFLALKKLGFENVKVYLGSWGEWSNRTELPVE</sequence>
<dbReference type="GO" id="GO:0004792">
    <property type="term" value="F:thiosulfate-cyanide sulfurtransferase activity"/>
    <property type="evidence" value="ECO:0007669"/>
    <property type="project" value="InterPro"/>
</dbReference>
<feature type="domain" description="Rhodanese" evidence="2">
    <location>
        <begin position="13"/>
        <end position="121"/>
    </location>
</feature>
<dbReference type="EMBL" id="CP011097">
    <property type="protein sequence ID" value="AJZ75936.1"/>
    <property type="molecule type" value="Genomic_DNA"/>
</dbReference>
<dbReference type="AlphaFoldDB" id="A0A3G1B2G3"/>
<dbReference type="PROSITE" id="PS50206">
    <property type="entry name" value="RHODANESE_3"/>
    <property type="match status" value="2"/>
</dbReference>
<dbReference type="InterPro" id="IPR001763">
    <property type="entry name" value="Rhodanese-like_dom"/>
</dbReference>
<keyword evidence="4" id="KW-1185">Reference proteome</keyword>
<dbReference type="OrthoDB" id="10492at2157"/>
<accession>A0A3G1B2G3</accession>
<evidence type="ECO:0000313" key="4">
    <source>
        <dbReference type="Proteomes" id="UP000266745"/>
    </source>
</evidence>
<dbReference type="PANTHER" id="PTHR43855:SF1">
    <property type="entry name" value="THIOSULFATE SULFURTRANSFERASE"/>
    <property type="match status" value="1"/>
</dbReference>
<dbReference type="InterPro" id="IPR051126">
    <property type="entry name" value="Thiosulfate_sulfurtransferase"/>
</dbReference>
<feature type="domain" description="Rhodanese" evidence="2">
    <location>
        <begin position="149"/>
        <end position="257"/>
    </location>
</feature>
<evidence type="ECO:0000256" key="1">
    <source>
        <dbReference type="ARBA" id="ARBA00022737"/>
    </source>
</evidence>
<dbReference type="CDD" id="cd01448">
    <property type="entry name" value="TST_Repeat_1"/>
    <property type="match status" value="1"/>
</dbReference>
<organism evidence="3 4">
    <name type="scientific">Candidatus Nitrosotenuis cloacae</name>
    <dbReference type="NCBI Taxonomy" id="1603555"/>
    <lineage>
        <taxon>Archaea</taxon>
        <taxon>Nitrososphaerota</taxon>
        <taxon>Candidatus Nitrosotenuis</taxon>
    </lineage>
</organism>
<dbReference type="SUPFAM" id="SSF52821">
    <property type="entry name" value="Rhodanese/Cell cycle control phosphatase"/>
    <property type="match status" value="2"/>
</dbReference>
<gene>
    <name evidence="3" type="ORF">SU86_005665</name>
</gene>
<dbReference type="CDD" id="cd01449">
    <property type="entry name" value="TST_Repeat_2"/>
    <property type="match status" value="1"/>
</dbReference>
<dbReference type="SMART" id="SM00450">
    <property type="entry name" value="RHOD"/>
    <property type="match status" value="2"/>
</dbReference>
<keyword evidence="1" id="KW-0677">Repeat</keyword>
<dbReference type="STRING" id="1603555.SU86_005665"/>
<dbReference type="RefSeq" id="WP_048188789.1">
    <property type="nucleotide sequence ID" value="NZ_CP011097.1"/>
</dbReference>
<name>A0A3G1B2G3_9ARCH</name>
<dbReference type="KEGG" id="tah:SU86_005665"/>
<evidence type="ECO:0000259" key="2">
    <source>
        <dbReference type="PROSITE" id="PS50206"/>
    </source>
</evidence>
<reference evidence="3 4" key="1">
    <citation type="journal article" date="2016" name="Sci. Rep.">
        <title>A novel ammonia-oxidizing archaeon from wastewater treatment plant: Its enrichment, physiological and genomic characteristics.</title>
        <authorList>
            <person name="Li Y."/>
            <person name="Ding K."/>
            <person name="Wen X."/>
            <person name="Zhang B."/>
            <person name="Shen B."/>
            <person name="Yang Y."/>
        </authorList>
    </citation>
    <scope>NUCLEOTIDE SEQUENCE [LARGE SCALE GENOMIC DNA]</scope>
    <source>
        <strain evidence="3 4">SAT1</strain>
    </source>
</reference>
<protein>
    <submittedName>
        <fullName evidence="3">Sulfurtransferase</fullName>
    </submittedName>
</protein>